<reference evidence="2 3" key="1">
    <citation type="submission" date="2017-12" db="EMBL/GenBank/DDBJ databases">
        <title>Draft Genome sequences of multiple microbial strains isolated from spacecraft associated surfaces.</title>
        <authorList>
            <person name="Seuylemezian A."/>
            <person name="Vaishampayan P."/>
            <person name="Venkateswaran K."/>
        </authorList>
    </citation>
    <scope>NUCLEOTIDE SEQUENCE [LARGE SCALE GENOMIC DNA]</scope>
    <source>
        <strain evidence="2 3">2P01AA</strain>
    </source>
</reference>
<dbReference type="GO" id="GO:0016491">
    <property type="term" value="F:oxidoreductase activity"/>
    <property type="evidence" value="ECO:0007669"/>
    <property type="project" value="UniProtKB-KW"/>
</dbReference>
<dbReference type="Gene3D" id="3.40.50.720">
    <property type="entry name" value="NAD(P)-binding Rossmann-like Domain"/>
    <property type="match status" value="1"/>
</dbReference>
<dbReference type="PANTHER" id="PTHR43157:SF31">
    <property type="entry name" value="PHOSPHATIDYLINOSITOL-GLYCAN BIOSYNTHESIS CLASS F PROTEIN"/>
    <property type="match status" value="1"/>
</dbReference>
<dbReference type="InterPro" id="IPR036291">
    <property type="entry name" value="NAD(P)-bd_dom_sf"/>
</dbReference>
<dbReference type="CDD" id="cd05327">
    <property type="entry name" value="retinol-DH_like_SDR_c_like"/>
    <property type="match status" value="1"/>
</dbReference>
<dbReference type="PANTHER" id="PTHR43157">
    <property type="entry name" value="PHOSPHATIDYLINOSITOL-GLYCAN BIOSYNTHESIS CLASS F PROTEIN-RELATED"/>
    <property type="match status" value="1"/>
</dbReference>
<proteinExistence type="predicted"/>
<organism evidence="2 3">
    <name type="scientific">Acinetobacter proteolyticus</name>
    <dbReference type="NCBI Taxonomy" id="1776741"/>
    <lineage>
        <taxon>Bacteria</taxon>
        <taxon>Pseudomonadati</taxon>
        <taxon>Pseudomonadota</taxon>
        <taxon>Gammaproteobacteria</taxon>
        <taxon>Moraxellales</taxon>
        <taxon>Moraxellaceae</taxon>
        <taxon>Acinetobacter</taxon>
    </lineage>
</organism>
<dbReference type="InterPro" id="IPR002347">
    <property type="entry name" value="SDR_fam"/>
</dbReference>
<dbReference type="PRINTS" id="PR00081">
    <property type="entry name" value="GDHRDH"/>
</dbReference>
<protein>
    <submittedName>
        <fullName evidence="2">SDR family oxidoreductase</fullName>
    </submittedName>
</protein>
<name>A0A2N0W9A7_9GAMM</name>
<comment type="caution">
    <text evidence="2">The sequence shown here is derived from an EMBL/GenBank/DDBJ whole genome shotgun (WGS) entry which is preliminary data.</text>
</comment>
<gene>
    <name evidence="2" type="ORF">CW311_21020</name>
</gene>
<evidence type="ECO:0000313" key="2">
    <source>
        <dbReference type="EMBL" id="PKF31069.1"/>
    </source>
</evidence>
<accession>A0A2N0W9A7</accession>
<dbReference type="SUPFAM" id="SSF51735">
    <property type="entry name" value="NAD(P)-binding Rossmann-fold domains"/>
    <property type="match status" value="1"/>
</dbReference>
<dbReference type="Pfam" id="PF00106">
    <property type="entry name" value="adh_short"/>
    <property type="match status" value="1"/>
</dbReference>
<dbReference type="RefSeq" id="WP_101237748.1">
    <property type="nucleotide sequence ID" value="NZ_PISJ01000030.1"/>
</dbReference>
<evidence type="ECO:0000256" key="1">
    <source>
        <dbReference type="ARBA" id="ARBA00023002"/>
    </source>
</evidence>
<sequence length="282" mass="30660">MAQFKLNGKVALVTGANSGIGAVTARELALQGYHVFLACRSQQKAQAVLQEIQSLSFGRAKAEFIELDLADLDSVRQCAAQFLSRNLPLHLLIANAGLAGQKGMTQSGFELTFGVCHVGHFLLTQLLTEKLIESKPARVIVVASKAHRHAQGIDFNAVLKSTKSLGGLKEYATAKLANILFVKELGRRLYGTGVTAYAIHPGVVSTNVWRGLPQPLVKLISRFMISPEEGAKTTLYCATQPQLASDTGFYYEDCKVKVSSQVAQNINLASELWEKSLNWAKQ</sequence>
<keyword evidence="1" id="KW-0560">Oxidoreductase</keyword>
<dbReference type="EMBL" id="PISJ01000030">
    <property type="protein sequence ID" value="PKF31069.1"/>
    <property type="molecule type" value="Genomic_DNA"/>
</dbReference>
<evidence type="ECO:0000313" key="3">
    <source>
        <dbReference type="Proteomes" id="UP000233553"/>
    </source>
</evidence>
<dbReference type="AlphaFoldDB" id="A0A2N0W9A7"/>
<dbReference type="Proteomes" id="UP000233553">
    <property type="component" value="Unassembled WGS sequence"/>
</dbReference>